<keyword evidence="1" id="KW-0175">Coiled coil</keyword>
<feature type="coiled-coil region" evidence="1">
    <location>
        <begin position="61"/>
        <end position="88"/>
    </location>
</feature>
<dbReference type="AlphaFoldDB" id="A0AA48HE02"/>
<evidence type="ECO:0008006" key="4">
    <source>
        <dbReference type="Google" id="ProtNLM"/>
    </source>
</evidence>
<protein>
    <recommendedName>
        <fullName evidence="4">TIGR02444 family protein</fullName>
    </recommendedName>
</protein>
<dbReference type="InterPro" id="IPR012659">
    <property type="entry name" value="CHP02444"/>
</dbReference>
<gene>
    <name evidence="2" type="ORF">MACH26_01020</name>
</gene>
<reference evidence="2" key="1">
    <citation type="submission" date="2023-01" db="EMBL/GenBank/DDBJ databases">
        <title>Complete genome sequence of Planctobacterium marinum strain Dej080120_11.</title>
        <authorList>
            <person name="Ueki S."/>
            <person name="Maruyama F."/>
        </authorList>
    </citation>
    <scope>NUCLEOTIDE SEQUENCE</scope>
    <source>
        <strain evidence="2">Dej080120_11</strain>
    </source>
</reference>
<dbReference type="RefSeq" id="WP_338290366.1">
    <property type="nucleotide sequence ID" value="NZ_AP027272.1"/>
</dbReference>
<accession>A0AA48HE02</accession>
<proteinExistence type="predicted"/>
<dbReference type="KEGG" id="pmaw:MACH26_01020"/>
<name>A0AA48HE02_9ALTE</name>
<evidence type="ECO:0000313" key="2">
    <source>
        <dbReference type="EMBL" id="BDX04581.1"/>
    </source>
</evidence>
<keyword evidence="3" id="KW-1185">Reference proteome</keyword>
<organism evidence="2 3">
    <name type="scientific">Planctobacterium marinum</name>
    <dbReference type="NCBI Taxonomy" id="1631968"/>
    <lineage>
        <taxon>Bacteria</taxon>
        <taxon>Pseudomonadati</taxon>
        <taxon>Pseudomonadota</taxon>
        <taxon>Gammaproteobacteria</taxon>
        <taxon>Alteromonadales</taxon>
        <taxon>Alteromonadaceae</taxon>
        <taxon>Planctobacterium</taxon>
    </lineage>
</organism>
<dbReference type="EMBL" id="AP027272">
    <property type="protein sequence ID" value="BDX04581.1"/>
    <property type="molecule type" value="Genomic_DNA"/>
</dbReference>
<sequence length="154" mass="17623">MNSDNLLNPEAFWQFSCELYALPGVKELCLDAQNRLCLNVNILLLCQWLTHHGKSISVEGFIRLQEAIAESENTLLSLRQKRNSLIKASTEYKTALQNELDWEMKQQQTLIKTLAKATRVNASEHCLYSYIQSRDPSLILEAEKLKQVLEQSAV</sequence>
<dbReference type="NCBIfam" id="TIGR02444">
    <property type="entry name" value="TIGR02444 family protein"/>
    <property type="match status" value="1"/>
</dbReference>
<evidence type="ECO:0000313" key="3">
    <source>
        <dbReference type="Proteomes" id="UP001333710"/>
    </source>
</evidence>
<evidence type="ECO:0000256" key="1">
    <source>
        <dbReference type="SAM" id="Coils"/>
    </source>
</evidence>
<dbReference type="Proteomes" id="UP001333710">
    <property type="component" value="Chromosome"/>
</dbReference>
<dbReference type="Pfam" id="PF09523">
    <property type="entry name" value="DUF2390"/>
    <property type="match status" value="1"/>
</dbReference>